<keyword evidence="2" id="KW-1185">Reference proteome</keyword>
<protein>
    <submittedName>
        <fullName evidence="1">Uncharacterized protein</fullName>
    </submittedName>
</protein>
<gene>
    <name evidence="1" type="primary">31</name>
    <name evidence="1" type="ORF">AH04_31</name>
</gene>
<reference evidence="1" key="1">
    <citation type="submission" date="2021-07" db="EMBL/GenBank/DDBJ databases">
        <authorList>
            <person name="Roth S.J."/>
            <person name="Krukonis G.P."/>
            <person name="Delesalle V.A."/>
        </authorList>
    </citation>
    <scope>NUCLEOTIDE SEQUENCE</scope>
</reference>
<proteinExistence type="predicted"/>
<name>A0AAE7X0Q2_9CAUD</name>
<evidence type="ECO:0000313" key="2">
    <source>
        <dbReference type="Proteomes" id="UP000827517"/>
    </source>
</evidence>
<evidence type="ECO:0000313" key="1">
    <source>
        <dbReference type="EMBL" id="QZA70518.1"/>
    </source>
</evidence>
<organism evidence="1 2">
    <name type="scientific">Erwinia phage AH04</name>
    <dbReference type="NCBI Taxonomy" id="2869569"/>
    <lineage>
        <taxon>Viruses</taxon>
        <taxon>Duplodnaviria</taxon>
        <taxon>Heunggongvirae</taxon>
        <taxon>Uroviricota</taxon>
        <taxon>Caudoviricetes</taxon>
        <taxon>Chimalliviridae</taxon>
        <taxon>Meadowvirus</taxon>
        <taxon>Meadowvirus AH04</taxon>
    </lineage>
</organism>
<dbReference type="GeneID" id="77943923"/>
<dbReference type="Proteomes" id="UP000827517">
    <property type="component" value="Segment"/>
</dbReference>
<dbReference type="EMBL" id="MZ501267">
    <property type="protein sequence ID" value="QZA70518.1"/>
    <property type="molecule type" value="Genomic_DNA"/>
</dbReference>
<sequence length="237" mass="27245">MLNKDNAVKFLETVTYDEMMGYDAVLVSENEHSQSTNPDWASARQFILDTGTSMYGWDDERTMFLGRLSNFHNAEVACEDWRFNYFWALTKNLPESTLEEQFPTLKKLGDELTKLKRSALVYKNRMMEILMVQDSITFMYPLIHLEDDTIEIPEMDWIGKTVAWQNSSSRTVRFIKETIDTHLGEIMTYSPTPDLQEKFSVGPCGQVGIVTGKIMKQTRIMGMHGVIDLTNNKLSAV</sequence>
<dbReference type="RefSeq" id="YP_010667785.1">
    <property type="nucleotide sequence ID" value="NC_070952.1"/>
</dbReference>
<accession>A0AAE7X0Q2</accession>
<dbReference type="KEGG" id="vg:77943923"/>